<proteinExistence type="predicted"/>
<feature type="compositionally biased region" description="Basic and acidic residues" evidence="1">
    <location>
        <begin position="11"/>
        <end position="33"/>
    </location>
</feature>
<accession>A0A444TXN8</accession>
<evidence type="ECO:0000313" key="3">
    <source>
        <dbReference type="Proteomes" id="UP000289886"/>
    </source>
</evidence>
<feature type="region of interest" description="Disordered" evidence="1">
    <location>
        <begin position="1"/>
        <end position="139"/>
    </location>
</feature>
<protein>
    <submittedName>
        <fullName evidence="2">Uncharacterized protein</fullName>
    </submittedName>
</protein>
<keyword evidence="3" id="KW-1185">Reference proteome</keyword>
<reference evidence="2 3" key="1">
    <citation type="submission" date="2019-01" db="EMBL/GenBank/DDBJ databases">
        <title>Draft Genome and Complete Hox-Cluster Characterization of the Sterlet Sturgeon (Acipenser ruthenus).</title>
        <authorList>
            <person name="Wei Q."/>
        </authorList>
    </citation>
    <scope>NUCLEOTIDE SEQUENCE [LARGE SCALE GENOMIC DNA]</scope>
    <source>
        <strain evidence="2">WHYD16114868_AA</strain>
        <tissue evidence="2">Blood</tissue>
    </source>
</reference>
<feature type="compositionally biased region" description="Polar residues" evidence="1">
    <location>
        <begin position="1"/>
        <end position="10"/>
    </location>
</feature>
<dbReference type="Proteomes" id="UP000289886">
    <property type="component" value="Unassembled WGS sequence"/>
</dbReference>
<organism evidence="2 3">
    <name type="scientific">Acipenser ruthenus</name>
    <name type="common">Sterlet sturgeon</name>
    <dbReference type="NCBI Taxonomy" id="7906"/>
    <lineage>
        <taxon>Eukaryota</taxon>
        <taxon>Metazoa</taxon>
        <taxon>Chordata</taxon>
        <taxon>Craniata</taxon>
        <taxon>Vertebrata</taxon>
        <taxon>Euteleostomi</taxon>
        <taxon>Actinopterygii</taxon>
        <taxon>Chondrostei</taxon>
        <taxon>Acipenseriformes</taxon>
        <taxon>Acipenseridae</taxon>
        <taxon>Acipenser</taxon>
    </lineage>
</organism>
<dbReference type="EMBL" id="SCEB01215792">
    <property type="protein sequence ID" value="RXM27685.1"/>
    <property type="molecule type" value="Genomic_DNA"/>
</dbReference>
<gene>
    <name evidence="2" type="ORF">EOD39_0651</name>
</gene>
<evidence type="ECO:0000313" key="2">
    <source>
        <dbReference type="EMBL" id="RXM27685.1"/>
    </source>
</evidence>
<dbReference type="AlphaFoldDB" id="A0A444TXN8"/>
<comment type="caution">
    <text evidence="2">The sequence shown here is derived from an EMBL/GenBank/DDBJ whole genome shotgun (WGS) entry which is preliminary data.</text>
</comment>
<name>A0A444TXN8_ACIRT</name>
<sequence>MASKGPTQRTARCDPKGQELRQWQKEQREERQDIGQSAGDLDQTGVQRHEREEGDKEAGRMGNVRGTGEESRDIGQSAGDLDQTGVQRHEREEGDKEAGRMGNVRGTGEESRDIGQSAGDLDQTGVQRHEREEGDNEAAMDCFTLTPSVTVYTIIFLSRALSQLNCCP</sequence>
<feature type="compositionally biased region" description="Basic and acidic residues" evidence="1">
    <location>
        <begin position="47"/>
        <end position="59"/>
    </location>
</feature>
<evidence type="ECO:0000256" key="1">
    <source>
        <dbReference type="SAM" id="MobiDB-lite"/>
    </source>
</evidence>
<feature type="compositionally biased region" description="Basic and acidic residues" evidence="1">
    <location>
        <begin position="87"/>
        <end position="99"/>
    </location>
</feature>